<dbReference type="EMBL" id="JBHSQJ010000074">
    <property type="protein sequence ID" value="MFC5909148.1"/>
    <property type="molecule type" value="Genomic_DNA"/>
</dbReference>
<keyword evidence="1" id="KW-0732">Signal</keyword>
<name>A0ABW1G3Y6_9ACTN</name>
<sequence>MSKKTWALTALAATALAGVTSAAPSPKARPPFHSLRLDFSGDPEGFGGIGVVTSGRPASQVGMVYDLCNKESAGLRTDLLFCSGVIRFVRGSRGSIAFESAAPRPGLAAHYPIHFEGAVTGGTGRFKGLKGQLDFTQTGPNRYDVTYS</sequence>
<gene>
    <name evidence="2" type="ORF">ACFP3V_18235</name>
</gene>
<comment type="caution">
    <text evidence="2">The sequence shown here is derived from an EMBL/GenBank/DDBJ whole genome shotgun (WGS) entry which is preliminary data.</text>
</comment>
<proteinExistence type="predicted"/>
<evidence type="ECO:0000313" key="3">
    <source>
        <dbReference type="Proteomes" id="UP001596174"/>
    </source>
</evidence>
<evidence type="ECO:0000313" key="2">
    <source>
        <dbReference type="EMBL" id="MFC5909148.1"/>
    </source>
</evidence>
<evidence type="ECO:0000256" key="1">
    <source>
        <dbReference type="SAM" id="SignalP"/>
    </source>
</evidence>
<feature type="signal peptide" evidence="1">
    <location>
        <begin position="1"/>
        <end position="22"/>
    </location>
</feature>
<reference evidence="3" key="1">
    <citation type="journal article" date="2019" name="Int. J. Syst. Evol. Microbiol.">
        <title>The Global Catalogue of Microorganisms (GCM) 10K type strain sequencing project: providing services to taxonomists for standard genome sequencing and annotation.</title>
        <authorList>
            <consortium name="The Broad Institute Genomics Platform"/>
            <consortium name="The Broad Institute Genome Sequencing Center for Infectious Disease"/>
            <person name="Wu L."/>
            <person name="Ma J."/>
        </authorList>
    </citation>
    <scope>NUCLEOTIDE SEQUENCE [LARGE SCALE GENOMIC DNA]</scope>
    <source>
        <strain evidence="3">JCM 4816</strain>
    </source>
</reference>
<dbReference type="Proteomes" id="UP001596174">
    <property type="component" value="Unassembled WGS sequence"/>
</dbReference>
<evidence type="ECO:0008006" key="4">
    <source>
        <dbReference type="Google" id="ProtNLM"/>
    </source>
</evidence>
<feature type="chain" id="PRO_5045614360" description="DUF3224 domain-containing protein" evidence="1">
    <location>
        <begin position="23"/>
        <end position="148"/>
    </location>
</feature>
<protein>
    <recommendedName>
        <fullName evidence="4">DUF3224 domain-containing protein</fullName>
    </recommendedName>
</protein>
<organism evidence="2 3">
    <name type="scientific">Streptacidiphilus monticola</name>
    <dbReference type="NCBI Taxonomy" id="2161674"/>
    <lineage>
        <taxon>Bacteria</taxon>
        <taxon>Bacillati</taxon>
        <taxon>Actinomycetota</taxon>
        <taxon>Actinomycetes</taxon>
        <taxon>Kitasatosporales</taxon>
        <taxon>Streptomycetaceae</taxon>
        <taxon>Streptacidiphilus</taxon>
    </lineage>
</organism>
<keyword evidence="3" id="KW-1185">Reference proteome</keyword>
<accession>A0ABW1G3Y6</accession>